<reference evidence="2" key="1">
    <citation type="submission" date="2020-05" db="EMBL/GenBank/DDBJ databases">
        <title>Mycena genomes resolve the evolution of fungal bioluminescence.</title>
        <authorList>
            <person name="Tsai I.J."/>
        </authorList>
    </citation>
    <scope>NUCLEOTIDE SEQUENCE</scope>
    <source>
        <strain evidence="2">160909Yilan</strain>
    </source>
</reference>
<name>A0A8H6ZFC7_9AGAR</name>
<feature type="compositionally biased region" description="Low complexity" evidence="1">
    <location>
        <begin position="269"/>
        <end position="279"/>
    </location>
</feature>
<sequence>MRPDFRVRRRCRRRLSDITPRTSPRAPTTASVVTVDADFAVSSPIQTRWASDRRDVSPASPSTFSMPAFATHLAADADFAVSSPLQTGWASNPRDVSPAAPTTSSTPALTFPAAVAADFAISSKIQPRWASNPRDVSPTAPTASSTAALSVSAAVAADFAIFSSIHLGCFSNPRDVSPAAPTTSSTPAFAVPAAVAVDLAVSSLIEASNQRDHLTLDFFWLQQRFLDGFPTAPSTSSPCALAVVVAVAADFAVSPPIRPRRASKQRDVSPAASPGSSTPTLAVPAAVAGDFAVSSLIHLGCFSNPRGVSPAAPTTSSTPALAVPAAVAVDFAVSPRVGLKSTGRVPRSTLRLVDVRARRPRPRRRRLWRFLPDSAANGRDKSPVSPLASSPPTFATVAAAATDLDISPPIGLQIKRTDGRLLSPPTLLSLSNRAYCLLCAPSSRTVLQVHGCRLRVAHNARCLLGWYFAGIGAWDLCSAMRAAQLVSSRMKYESVLES</sequence>
<evidence type="ECO:0000313" key="3">
    <source>
        <dbReference type="Proteomes" id="UP000623467"/>
    </source>
</evidence>
<gene>
    <name evidence="2" type="ORF">MSAN_00475800</name>
</gene>
<organism evidence="2 3">
    <name type="scientific">Mycena sanguinolenta</name>
    <dbReference type="NCBI Taxonomy" id="230812"/>
    <lineage>
        <taxon>Eukaryota</taxon>
        <taxon>Fungi</taxon>
        <taxon>Dikarya</taxon>
        <taxon>Basidiomycota</taxon>
        <taxon>Agaricomycotina</taxon>
        <taxon>Agaricomycetes</taxon>
        <taxon>Agaricomycetidae</taxon>
        <taxon>Agaricales</taxon>
        <taxon>Marasmiineae</taxon>
        <taxon>Mycenaceae</taxon>
        <taxon>Mycena</taxon>
    </lineage>
</organism>
<protein>
    <submittedName>
        <fullName evidence="2">Uncharacterized protein</fullName>
    </submittedName>
</protein>
<keyword evidence="3" id="KW-1185">Reference proteome</keyword>
<feature type="region of interest" description="Disordered" evidence="1">
    <location>
        <begin position="258"/>
        <end position="279"/>
    </location>
</feature>
<dbReference type="EMBL" id="JACAZH010000002">
    <property type="protein sequence ID" value="KAF7375856.1"/>
    <property type="molecule type" value="Genomic_DNA"/>
</dbReference>
<proteinExistence type="predicted"/>
<dbReference type="AlphaFoldDB" id="A0A8H6ZFC7"/>
<evidence type="ECO:0000256" key="1">
    <source>
        <dbReference type="SAM" id="MobiDB-lite"/>
    </source>
</evidence>
<accession>A0A8H6ZFC7</accession>
<dbReference type="Proteomes" id="UP000623467">
    <property type="component" value="Unassembled WGS sequence"/>
</dbReference>
<comment type="caution">
    <text evidence="2">The sequence shown here is derived from an EMBL/GenBank/DDBJ whole genome shotgun (WGS) entry which is preliminary data.</text>
</comment>
<evidence type="ECO:0000313" key="2">
    <source>
        <dbReference type="EMBL" id="KAF7375856.1"/>
    </source>
</evidence>